<evidence type="ECO:0000313" key="7">
    <source>
        <dbReference type="Proteomes" id="UP000523007"/>
    </source>
</evidence>
<dbReference type="Pfam" id="PF03704">
    <property type="entry name" value="BTAD"/>
    <property type="match status" value="1"/>
</dbReference>
<comment type="similarity">
    <text evidence="1">Belongs to the AfsR/DnrI/RedD regulatory family.</text>
</comment>
<evidence type="ECO:0000313" key="6">
    <source>
        <dbReference type="EMBL" id="MBB4932786.1"/>
    </source>
</evidence>
<keyword evidence="7" id="KW-1185">Reference proteome</keyword>
<dbReference type="InterPro" id="IPR016032">
    <property type="entry name" value="Sig_transdc_resp-reg_C-effctor"/>
</dbReference>
<dbReference type="SUPFAM" id="SSF48452">
    <property type="entry name" value="TPR-like"/>
    <property type="match status" value="2"/>
</dbReference>
<dbReference type="SMART" id="SM01043">
    <property type="entry name" value="BTAD"/>
    <property type="match status" value="1"/>
</dbReference>
<protein>
    <submittedName>
        <fullName evidence="6">Putative ATPase/DNA-binding SARP family transcriptional activator</fullName>
    </submittedName>
</protein>
<proteinExistence type="inferred from homology"/>
<dbReference type="InterPro" id="IPR005158">
    <property type="entry name" value="BTAD"/>
</dbReference>
<dbReference type="Pfam" id="PF00486">
    <property type="entry name" value="Trans_reg_C"/>
    <property type="match status" value="1"/>
</dbReference>
<reference evidence="6 7" key="1">
    <citation type="submission" date="2020-08" db="EMBL/GenBank/DDBJ databases">
        <title>Sequencing the genomes of 1000 actinobacteria strains.</title>
        <authorList>
            <person name="Klenk H.-P."/>
        </authorList>
    </citation>
    <scope>NUCLEOTIDE SEQUENCE [LARGE SCALE GENOMIC DNA]</scope>
    <source>
        <strain evidence="6 7">DSM 102030</strain>
    </source>
</reference>
<organism evidence="6 7">
    <name type="scientific">Lipingzhangella halophila</name>
    <dbReference type="NCBI Taxonomy" id="1783352"/>
    <lineage>
        <taxon>Bacteria</taxon>
        <taxon>Bacillati</taxon>
        <taxon>Actinomycetota</taxon>
        <taxon>Actinomycetes</taxon>
        <taxon>Streptosporangiales</taxon>
        <taxon>Nocardiopsidaceae</taxon>
        <taxon>Lipingzhangella</taxon>
    </lineage>
</organism>
<evidence type="ECO:0000256" key="3">
    <source>
        <dbReference type="PROSITE-ProRule" id="PRU01091"/>
    </source>
</evidence>
<evidence type="ECO:0000256" key="4">
    <source>
        <dbReference type="SAM" id="MobiDB-lite"/>
    </source>
</evidence>
<dbReference type="EMBL" id="JACHJT010000001">
    <property type="protein sequence ID" value="MBB4932786.1"/>
    <property type="molecule type" value="Genomic_DNA"/>
</dbReference>
<dbReference type="GO" id="GO:0006355">
    <property type="term" value="P:regulation of DNA-templated transcription"/>
    <property type="evidence" value="ECO:0007669"/>
    <property type="project" value="InterPro"/>
</dbReference>
<dbReference type="SUPFAM" id="SSF52540">
    <property type="entry name" value="P-loop containing nucleoside triphosphate hydrolases"/>
    <property type="match status" value="1"/>
</dbReference>
<dbReference type="InterPro" id="IPR027417">
    <property type="entry name" value="P-loop_NTPase"/>
</dbReference>
<dbReference type="CDD" id="cd15831">
    <property type="entry name" value="BTAD"/>
    <property type="match status" value="1"/>
</dbReference>
<dbReference type="SMART" id="SM00862">
    <property type="entry name" value="Trans_reg_C"/>
    <property type="match status" value="1"/>
</dbReference>
<feature type="region of interest" description="Disordered" evidence="4">
    <location>
        <begin position="1069"/>
        <end position="1095"/>
    </location>
</feature>
<evidence type="ECO:0000256" key="2">
    <source>
        <dbReference type="ARBA" id="ARBA00023125"/>
    </source>
</evidence>
<evidence type="ECO:0000259" key="5">
    <source>
        <dbReference type="PROSITE" id="PS51755"/>
    </source>
</evidence>
<dbReference type="Gene3D" id="3.40.50.300">
    <property type="entry name" value="P-loop containing nucleotide triphosphate hydrolases"/>
    <property type="match status" value="1"/>
</dbReference>
<dbReference type="PRINTS" id="PR00364">
    <property type="entry name" value="DISEASERSIST"/>
</dbReference>
<dbReference type="InterPro" id="IPR058852">
    <property type="entry name" value="HTH_77"/>
</dbReference>
<sequence>MRFGLLGPLEVWTSDGRPVQIPEAKVRALLAALLIDAGRVVPADRLIEDLWGHDLPANPAGALQTRVSQLRRALEDSEAGGRALVVFRAAGYLLDVAPEAVDVARFQQAVLDARRDEDPVARARRLEEGMALWRGPALSDFSDLHFARSAADRLEEQRLTAVEDQAEARLEAGEGERLADGLAELASRHPLRERLRAAHMSALYRAGRQREALLSYEALREQLAEELGVDPGPQLTALHQAILQQDPTLAPAEAAPAARPRPRSDLPATPGELVGREADLDAVQELLATHRVVTLTGPGGVGKTRLALEAARICTDTFPDGARLVELAGLAGSGRADGAIAEVVAATLDIREGAATAGLQPPITPPALLDRIAESLRGRRLLLLLDNCEHVIEAVAEFTAALLRAGPHVRVLATSRESLGIAGEHLWAVPPLDLPQAPEDLGSSSAARLFVQRAQAVAPGFSPDESDAEAITAICRRLDGIPLALELAATRVRALGVRQLARRLDDRFAVLGSGRRDAPGRQQTLRAVIDWSWDLLGARERAVLARIAVHADGCDLEAVQAVCAPLALTDDDVMDTIARLVDQSLVMVSDRGTAPRYRLLESVAAYGRERLAESGDDFADARLRHLRHFTELVEQAEPLLRGPRQRERLVVLDGEQANLRAALEHARAHGLSEEALRLAVSLAWYWVLRGKLVEGHRSLGVALSTGGTRANVDCGGETAAALRHAATLWRSALGVKLGREAFSLHHSPDSPPRDPAYLPAIARAEWFLAFSLTGMGDRVVGEEILERTLGVFRAAGDQWGTAATLATLARYALLRSDLDRVLEYGERSMALFTELDEGWGRTLATHALGTHAEIVGDYDRASRQHAEGLRSAEELTLWTEASDKLSAQGRIALLRGDHDLSLELHQRARNLAAEHGHVLGVENADLGLGLTARRSGDLDGAEAHLEPWLEWQRSMDSHFGEALILAELGFVAELRGQPEPARSRHSDGLAAARVGGDPRAIAMALEGLAGADSLAGDHVGAAKLLGCAAALRESVGAPLPDGERGDLDRITARIRSALGEQELAALHAAGHGTEPEAMLRELDANQRPRTGPQPI</sequence>
<keyword evidence="2 3" id="KW-0238">DNA-binding</keyword>
<dbReference type="Proteomes" id="UP000523007">
    <property type="component" value="Unassembled WGS sequence"/>
</dbReference>
<dbReference type="PANTHER" id="PTHR47691:SF3">
    <property type="entry name" value="HTH-TYPE TRANSCRIPTIONAL REGULATOR RV0890C-RELATED"/>
    <property type="match status" value="1"/>
</dbReference>
<dbReference type="Gene3D" id="1.10.10.10">
    <property type="entry name" value="Winged helix-like DNA-binding domain superfamily/Winged helix DNA-binding domain"/>
    <property type="match status" value="1"/>
</dbReference>
<evidence type="ECO:0000256" key="1">
    <source>
        <dbReference type="ARBA" id="ARBA00005820"/>
    </source>
</evidence>
<feature type="DNA-binding region" description="OmpR/PhoB-type" evidence="3">
    <location>
        <begin position="1"/>
        <end position="96"/>
    </location>
</feature>
<dbReference type="PROSITE" id="PS51755">
    <property type="entry name" value="OMPR_PHOB"/>
    <property type="match status" value="1"/>
</dbReference>
<comment type="caution">
    <text evidence="6">The sequence shown here is derived from an EMBL/GenBank/DDBJ whole genome shotgun (WGS) entry which is preliminary data.</text>
</comment>
<accession>A0A7W7RJS6</accession>
<dbReference type="InterPro" id="IPR001867">
    <property type="entry name" value="OmpR/PhoB-type_DNA-bd"/>
</dbReference>
<dbReference type="GO" id="GO:0000160">
    <property type="term" value="P:phosphorelay signal transduction system"/>
    <property type="evidence" value="ECO:0007669"/>
    <property type="project" value="InterPro"/>
</dbReference>
<dbReference type="RefSeq" id="WP_184580431.1">
    <property type="nucleotide sequence ID" value="NZ_JACHJT010000001.1"/>
</dbReference>
<name>A0A7W7RJS6_9ACTN</name>
<dbReference type="PANTHER" id="PTHR47691">
    <property type="entry name" value="REGULATOR-RELATED"/>
    <property type="match status" value="1"/>
</dbReference>
<dbReference type="AlphaFoldDB" id="A0A7W7RJS6"/>
<feature type="compositionally biased region" description="Basic and acidic residues" evidence="4">
    <location>
        <begin position="1073"/>
        <end position="1086"/>
    </location>
</feature>
<dbReference type="SUPFAM" id="SSF46894">
    <property type="entry name" value="C-terminal effector domain of the bipartite response regulators"/>
    <property type="match status" value="1"/>
</dbReference>
<dbReference type="InterPro" id="IPR036388">
    <property type="entry name" value="WH-like_DNA-bd_sf"/>
</dbReference>
<feature type="domain" description="OmpR/PhoB-type" evidence="5">
    <location>
        <begin position="1"/>
        <end position="96"/>
    </location>
</feature>
<dbReference type="GO" id="GO:0003677">
    <property type="term" value="F:DNA binding"/>
    <property type="evidence" value="ECO:0007669"/>
    <property type="project" value="UniProtKB-UniRule"/>
</dbReference>
<gene>
    <name evidence="6" type="ORF">F4561_003606</name>
</gene>
<dbReference type="Gene3D" id="1.25.40.10">
    <property type="entry name" value="Tetratricopeptide repeat domain"/>
    <property type="match status" value="3"/>
</dbReference>
<feature type="region of interest" description="Disordered" evidence="4">
    <location>
        <begin position="249"/>
        <end position="272"/>
    </location>
</feature>
<dbReference type="InterPro" id="IPR011990">
    <property type="entry name" value="TPR-like_helical_dom_sf"/>
</dbReference>
<dbReference type="Pfam" id="PF25872">
    <property type="entry name" value="HTH_77"/>
    <property type="match status" value="1"/>
</dbReference>